<dbReference type="OrthoDB" id="10254377at2759"/>
<evidence type="ECO:0000256" key="2">
    <source>
        <dbReference type="PROSITE-ProRule" id="PRU00168"/>
    </source>
</evidence>
<feature type="region of interest" description="Disordered" evidence="3">
    <location>
        <begin position="507"/>
        <end position="536"/>
    </location>
</feature>
<organism evidence="6 7">
    <name type="scientific">Pholiota conissans</name>
    <dbReference type="NCBI Taxonomy" id="109636"/>
    <lineage>
        <taxon>Eukaryota</taxon>
        <taxon>Fungi</taxon>
        <taxon>Dikarya</taxon>
        <taxon>Basidiomycota</taxon>
        <taxon>Agaricomycotina</taxon>
        <taxon>Agaricomycetes</taxon>
        <taxon>Agaricomycetidae</taxon>
        <taxon>Agaricales</taxon>
        <taxon>Agaricineae</taxon>
        <taxon>Strophariaceae</taxon>
        <taxon>Pholiota</taxon>
    </lineage>
</organism>
<gene>
    <name evidence="6" type="ORF">BDN70DRAFT_850211</name>
</gene>
<feature type="region of interest" description="Disordered" evidence="3">
    <location>
        <begin position="171"/>
        <end position="231"/>
    </location>
</feature>
<dbReference type="SUPFAM" id="SSF48366">
    <property type="entry name" value="Ras GEF"/>
    <property type="match status" value="1"/>
</dbReference>
<dbReference type="Gene3D" id="1.10.840.10">
    <property type="entry name" value="Ras guanine-nucleotide exchange factors catalytic domain"/>
    <property type="match status" value="1"/>
</dbReference>
<feature type="domain" description="Ras-GEF" evidence="4">
    <location>
        <begin position="1342"/>
        <end position="1670"/>
    </location>
</feature>
<reference evidence="6" key="1">
    <citation type="submission" date="2020-11" db="EMBL/GenBank/DDBJ databases">
        <authorList>
            <consortium name="DOE Joint Genome Institute"/>
            <person name="Ahrendt S."/>
            <person name="Riley R."/>
            <person name="Andreopoulos W."/>
            <person name="Labutti K."/>
            <person name="Pangilinan J."/>
            <person name="Ruiz-Duenas F.J."/>
            <person name="Barrasa J.M."/>
            <person name="Sanchez-Garcia M."/>
            <person name="Camarero S."/>
            <person name="Miyauchi S."/>
            <person name="Serrano A."/>
            <person name="Linde D."/>
            <person name="Babiker R."/>
            <person name="Drula E."/>
            <person name="Ayuso-Fernandez I."/>
            <person name="Pacheco R."/>
            <person name="Padilla G."/>
            <person name="Ferreira P."/>
            <person name="Barriuso J."/>
            <person name="Kellner H."/>
            <person name="Castanera R."/>
            <person name="Alfaro M."/>
            <person name="Ramirez L."/>
            <person name="Pisabarro A.G."/>
            <person name="Kuo A."/>
            <person name="Tritt A."/>
            <person name="Lipzen A."/>
            <person name="He G."/>
            <person name="Yan M."/>
            <person name="Ng V."/>
            <person name="Cullen D."/>
            <person name="Martin F."/>
            <person name="Rosso M.-N."/>
            <person name="Henrissat B."/>
            <person name="Hibbett D."/>
            <person name="Martinez A.T."/>
            <person name="Grigoriev I.V."/>
        </authorList>
    </citation>
    <scope>NUCLEOTIDE SEQUENCE</scope>
    <source>
        <strain evidence="6">CIRM-BRFM 674</strain>
    </source>
</reference>
<keyword evidence="7" id="KW-1185">Reference proteome</keyword>
<dbReference type="Pfam" id="PF00618">
    <property type="entry name" value="RasGEF_N"/>
    <property type="match status" value="1"/>
</dbReference>
<dbReference type="InterPro" id="IPR023578">
    <property type="entry name" value="Ras_GEF_dom_sf"/>
</dbReference>
<dbReference type="Proteomes" id="UP000807469">
    <property type="component" value="Unassembled WGS sequence"/>
</dbReference>
<evidence type="ECO:0000256" key="1">
    <source>
        <dbReference type="ARBA" id="ARBA00022658"/>
    </source>
</evidence>
<feature type="region of interest" description="Disordered" evidence="3">
    <location>
        <begin position="1521"/>
        <end position="1542"/>
    </location>
</feature>
<dbReference type="PANTHER" id="PTHR23113">
    <property type="entry name" value="GUANINE NUCLEOTIDE EXCHANGE FACTOR"/>
    <property type="match status" value="1"/>
</dbReference>
<name>A0A9P5ZCW7_9AGAR</name>
<feature type="compositionally biased region" description="Pro residues" evidence="3">
    <location>
        <begin position="907"/>
        <end position="923"/>
    </location>
</feature>
<dbReference type="GO" id="GO:0007265">
    <property type="term" value="P:Ras protein signal transduction"/>
    <property type="evidence" value="ECO:0007669"/>
    <property type="project" value="TreeGrafter"/>
</dbReference>
<dbReference type="InterPro" id="IPR008937">
    <property type="entry name" value="Ras-like_GEF"/>
</dbReference>
<dbReference type="GO" id="GO:0005085">
    <property type="term" value="F:guanyl-nucleotide exchange factor activity"/>
    <property type="evidence" value="ECO:0007669"/>
    <property type="project" value="UniProtKB-KW"/>
</dbReference>
<evidence type="ECO:0000313" key="7">
    <source>
        <dbReference type="Proteomes" id="UP000807469"/>
    </source>
</evidence>
<evidence type="ECO:0000256" key="3">
    <source>
        <dbReference type="SAM" id="MobiDB-lite"/>
    </source>
</evidence>
<dbReference type="InterPro" id="IPR036964">
    <property type="entry name" value="RASGEF_cat_dom_sf"/>
</dbReference>
<dbReference type="PROSITE" id="PS50212">
    <property type="entry name" value="RASGEF_NTER"/>
    <property type="match status" value="1"/>
</dbReference>
<evidence type="ECO:0000259" key="5">
    <source>
        <dbReference type="PROSITE" id="PS50212"/>
    </source>
</evidence>
<dbReference type="CDD" id="cd06224">
    <property type="entry name" value="REM"/>
    <property type="match status" value="1"/>
</dbReference>
<feature type="region of interest" description="Disordered" evidence="3">
    <location>
        <begin position="890"/>
        <end position="980"/>
    </location>
</feature>
<proteinExistence type="predicted"/>
<evidence type="ECO:0000259" key="4">
    <source>
        <dbReference type="PROSITE" id="PS50009"/>
    </source>
</evidence>
<evidence type="ECO:0000313" key="6">
    <source>
        <dbReference type="EMBL" id="KAF9484169.1"/>
    </source>
</evidence>
<feature type="region of interest" description="Disordered" evidence="3">
    <location>
        <begin position="1016"/>
        <end position="1057"/>
    </location>
</feature>
<feature type="region of interest" description="Disordered" evidence="3">
    <location>
        <begin position="1071"/>
        <end position="1094"/>
    </location>
</feature>
<dbReference type="GO" id="GO:0005886">
    <property type="term" value="C:plasma membrane"/>
    <property type="evidence" value="ECO:0007669"/>
    <property type="project" value="TreeGrafter"/>
</dbReference>
<dbReference type="Pfam" id="PF00617">
    <property type="entry name" value="RasGEF"/>
    <property type="match status" value="1"/>
</dbReference>
<dbReference type="EMBL" id="MU155146">
    <property type="protein sequence ID" value="KAF9484169.1"/>
    <property type="molecule type" value="Genomic_DNA"/>
</dbReference>
<feature type="region of interest" description="Disordered" evidence="3">
    <location>
        <begin position="1"/>
        <end position="27"/>
    </location>
</feature>
<accession>A0A9P5ZCW7</accession>
<feature type="compositionally biased region" description="Basic and acidic residues" evidence="3">
    <location>
        <begin position="507"/>
        <end position="516"/>
    </location>
</feature>
<dbReference type="InterPro" id="IPR000651">
    <property type="entry name" value="Ras-like_Gua-exchang_fac_N"/>
</dbReference>
<feature type="compositionally biased region" description="Low complexity" evidence="3">
    <location>
        <begin position="204"/>
        <end position="221"/>
    </location>
</feature>
<dbReference type="SMART" id="SM00147">
    <property type="entry name" value="RasGEF"/>
    <property type="match status" value="1"/>
</dbReference>
<comment type="caution">
    <text evidence="6">The sequence shown here is derived from an EMBL/GenBank/DDBJ whole genome shotgun (WGS) entry which is preliminary data.</text>
</comment>
<dbReference type="PANTHER" id="PTHR23113:SF363">
    <property type="entry name" value="PROTEIN SON OF SEVENLESS"/>
    <property type="match status" value="1"/>
</dbReference>
<feature type="compositionally biased region" description="Basic and acidic residues" evidence="3">
    <location>
        <begin position="688"/>
        <end position="698"/>
    </location>
</feature>
<keyword evidence="1 2" id="KW-0344">Guanine-nucleotide releasing factor</keyword>
<dbReference type="Gene3D" id="1.20.870.10">
    <property type="entry name" value="Son of sevenless (SoS) protein Chain: S domain 1"/>
    <property type="match status" value="1"/>
</dbReference>
<feature type="region of interest" description="Disordered" evidence="3">
    <location>
        <begin position="688"/>
        <end position="715"/>
    </location>
</feature>
<dbReference type="PROSITE" id="PS50009">
    <property type="entry name" value="RASGEF_CAT"/>
    <property type="match status" value="1"/>
</dbReference>
<feature type="domain" description="N-terminal Ras-GEF" evidence="5">
    <location>
        <begin position="555"/>
        <end position="680"/>
    </location>
</feature>
<dbReference type="InterPro" id="IPR001895">
    <property type="entry name" value="RASGEF_cat_dom"/>
</dbReference>
<sequence>MSSVIPPVSFELDDTSCPDTPVAQSASQIPTIEAPELLSAVDQLEGPSLASTLKLPESSGQFLSPTPLARSPFSLDDVVNPDGGLEALLGAETEAVITVAADGSFIETSSGPVARELKRRYDQLRGVGPSLRSPYAITSFINQHGRSMYRIGYRDESEAPAALAAEVEDRIIQSRTSNDPSHSPKAKRRSRLSMHFPPVFGKNTAPPASRPPTASSTASSSGKKLRKTRSIPDMFGTEVIVTNAPTFAVTGRGHSQSVTAADLPRPSVPFNVPPPEQQIDFFGELMDWFTPSSSASSNFSSHSLFNPGKVSSEPTKPRTVIAQPFGNGVTFDPPTQKHALDRLPMPRHLREMQSFESGLTARQVDSYDDSSDADTPILNEGVSADNIRRPASAIRLSMLSSSSSEETEQPLAVPDAPDDSATITEPPRLEFPPSAESLRLSSHYSSEVFNVLQTYRGLPTFENLVPESDEGTTVIRLSLAEDQSATPRDDPRFVIWGEFIPDHEAEDYHSNSRDSVTDNPPTNLSSSSISKRRSSKVSRLMSPEASSSKLPPLTGQKVLLAATIERWIAQLTSDLNYDELLNFFLTYRTYVSAVDLCHLFICRFHWALQPASSTQDERVRRIVRVRTFVAIRYWFVTFFTVDFIPNRELRLLMADWLNTLLGDPILKKHADAFDIVRRLIKVAKECKRAHTRTAEKPKSSTPPREPGPSSSEQNPVEHLLGKSFAQAVRKPPIEDSISELDLDFLPDEAKIDEPTEGFPSDPANAHLTAGNALGGVLTNRPTSLPLSALNILQRTEHAPGPASDAESQYAQNGTVQLGMKHSALSRAFVRTIGRLGRWKRVLNPRSRPTTVVACGVGVTAFDLDISPSRDLLSRTGSVEQYLKMTEQVLKTTPHPPAINTTSAAPRSPIPPIPPMPTTPPPIPYSNGTQSPPQSPMQPFHWTPDPNDTTISANGEPAAPLPVPESAELSPEPTIEVQSEPALPVVAVDDTHVVKDSVAPTSDDSESHFDHKSFIDEEIDRLQGPGRAESFRSSTSTDSFGEPLTSDGPLPPTFPGQHNQWSFEVVSISDLSDTSSLAPEDPSYPPGLRKPPKKLPTRRDFEFVRRSEVSSMGIVSHDSMRDSVASSVHSETSPTSSGPIGLQKWQLKSLQQTFESMSNDEDDTGDVEAALRRLEGHINPKTQQEKAEKVDGWVRNLQERMANGDYDYESSLFSEEEHEGFVDDVPHSATDDETDDRHNGVIPLDVDVHQEESAASALTPIAAQADHQYKIPPPPGLEGYSRAKDSKPAVEDVVPLEILQSRVTPSLDIPAPSAISNSIDAVLTSKFVNSEPNHHRSFVLNFPAETLAQQFSIIDRELFMLVKFEELVNDDWMDCEEINVLDWTQYLKDRIRWKEAKQYPEKTTALAALRARFNLMVSFVISEIVLTAPSDRPYVVSKFVRIAWKSYSLSNFHTLTAIITALQNSWVQKAMRKPGWGKIGGRETRILKDLKQFTNNAGDFKFMRQIVDSIVDSKPLESSVHAASVVSGGDSQSGKGKNGSDNRPVIPSACIPFIGIYLSQLRRHNKLPALIDPTTPNNVIGIEPESAIFDPPAHPEVFSNLTPLPPSMHLEPLINVHKQRRIAEVIKSLVAGQHLASRIQFEVDKRAFQRCLRLRGLGPPTLQRALAIYPD</sequence>
<feature type="compositionally biased region" description="Polar residues" evidence="3">
    <location>
        <begin position="1531"/>
        <end position="1540"/>
    </location>
</feature>
<feature type="region of interest" description="Disordered" evidence="3">
    <location>
        <begin position="398"/>
        <end position="434"/>
    </location>
</feature>
<protein>
    <submittedName>
        <fullName evidence="6">Ras GEF</fullName>
    </submittedName>
</protein>